<gene>
    <name evidence="1" type="ORF">S03H2_20862</name>
</gene>
<protein>
    <submittedName>
        <fullName evidence="1">Uncharacterized protein</fullName>
    </submittedName>
</protein>
<organism evidence="1">
    <name type="scientific">marine sediment metagenome</name>
    <dbReference type="NCBI Taxonomy" id="412755"/>
    <lineage>
        <taxon>unclassified sequences</taxon>
        <taxon>metagenomes</taxon>
        <taxon>ecological metagenomes</taxon>
    </lineage>
</organism>
<name>X1H5J0_9ZZZZ</name>
<accession>X1H5J0</accession>
<sequence>PDGNQPYEVESFYDEDVKMNNYDATSWMEIKELNANACVMATGGSPLVTTTTTTTTTT</sequence>
<dbReference type="EMBL" id="BARU01011051">
    <property type="protein sequence ID" value="GAH40553.1"/>
    <property type="molecule type" value="Genomic_DNA"/>
</dbReference>
<dbReference type="AlphaFoldDB" id="X1H5J0"/>
<comment type="caution">
    <text evidence="1">The sequence shown here is derived from an EMBL/GenBank/DDBJ whole genome shotgun (WGS) entry which is preliminary data.</text>
</comment>
<evidence type="ECO:0000313" key="1">
    <source>
        <dbReference type="EMBL" id="GAH40553.1"/>
    </source>
</evidence>
<feature type="non-terminal residue" evidence="1">
    <location>
        <position position="1"/>
    </location>
</feature>
<proteinExistence type="predicted"/>
<reference evidence="1" key="1">
    <citation type="journal article" date="2014" name="Front. Microbiol.">
        <title>High frequency of phylogenetically diverse reductive dehalogenase-homologous genes in deep subseafloor sedimentary metagenomes.</title>
        <authorList>
            <person name="Kawai M."/>
            <person name="Futagami T."/>
            <person name="Toyoda A."/>
            <person name="Takaki Y."/>
            <person name="Nishi S."/>
            <person name="Hori S."/>
            <person name="Arai W."/>
            <person name="Tsubouchi T."/>
            <person name="Morono Y."/>
            <person name="Uchiyama I."/>
            <person name="Ito T."/>
            <person name="Fujiyama A."/>
            <person name="Inagaki F."/>
            <person name="Takami H."/>
        </authorList>
    </citation>
    <scope>NUCLEOTIDE SEQUENCE</scope>
    <source>
        <strain evidence="1">Expedition CK06-06</strain>
    </source>
</reference>